<dbReference type="PANTHER" id="PTHR14094:SF9">
    <property type="entry name" value="SIGNAL RECOGNITION PARTICLE SUBUNIT SRP72"/>
    <property type="match status" value="1"/>
</dbReference>
<dbReference type="Proteomes" id="UP000293045">
    <property type="component" value="Unassembled WGS sequence"/>
</dbReference>
<organism evidence="1 2">
    <name type="scientific">Hamiltosporidium magnivora</name>
    <dbReference type="NCBI Taxonomy" id="148818"/>
    <lineage>
        <taxon>Eukaryota</taxon>
        <taxon>Fungi</taxon>
        <taxon>Fungi incertae sedis</taxon>
        <taxon>Microsporidia</taxon>
        <taxon>Dubosqiidae</taxon>
        <taxon>Hamiltosporidium</taxon>
    </lineage>
</organism>
<dbReference type="GO" id="GO:0008312">
    <property type="term" value="F:7S RNA binding"/>
    <property type="evidence" value="ECO:0007669"/>
    <property type="project" value="TreeGrafter"/>
</dbReference>
<sequence length="349" mass="40916">MNTLQSLIQNKDHKAISLLPSPTYDVYKGVACIHMEKYNEALNFITKNSYEYAYCLYKLKNYKKSIRILKKLENTPKVMILLSQCLYYLGYYNGAYEILSGLSSDDEIVVNISAIKSMAIYSSRGSINERLGLASKDIFNSKFIDFSRYKFTDTECHNEYLFNQTFEYMNDKEEYLKELESVSENNLLVKNQIKNVNGEFSELDSVKLTRLQREVLELNMKKTKFISKPTHFLCNAFEIEDLNEFKSLELNANSFYCYLYLASKNLYSLDLLPIFENKREKLKLLYNYIHYKGGNSKSTDSVNSTGKKLSEKDVKTALKLLKIYKKFDKKPNKLFERRLKLFIKKLIVK</sequence>
<name>A0A4Q9KSR4_9MICR</name>
<dbReference type="AlphaFoldDB" id="A0A4Q9KSR4"/>
<dbReference type="Gene3D" id="1.25.40.10">
    <property type="entry name" value="Tetratricopeptide repeat domain"/>
    <property type="match status" value="1"/>
</dbReference>
<proteinExistence type="predicted"/>
<dbReference type="VEuPathDB" id="MicrosporidiaDB:CWI39_3099p0010"/>
<dbReference type="InterPro" id="IPR031545">
    <property type="entry name" value="SRP72_TPR-like"/>
</dbReference>
<dbReference type="SUPFAM" id="SSF48452">
    <property type="entry name" value="TPR-like"/>
    <property type="match status" value="1"/>
</dbReference>
<dbReference type="InterPro" id="IPR026270">
    <property type="entry name" value="SRP72"/>
</dbReference>
<reference evidence="1 2" key="1">
    <citation type="submission" date="2017-12" db="EMBL/GenBank/DDBJ databases">
        <authorList>
            <person name="Pombert J.-F."/>
            <person name="Haag K.L."/>
            <person name="Ebert D."/>
        </authorList>
    </citation>
    <scope>NUCLEOTIDE SEQUENCE [LARGE SCALE GENOMIC DNA]</scope>
    <source>
        <strain evidence="1">IL-BN-2</strain>
    </source>
</reference>
<dbReference type="VEuPathDB" id="MicrosporidiaDB:CWI36_0685p0010"/>
<dbReference type="GO" id="GO:0043022">
    <property type="term" value="F:ribosome binding"/>
    <property type="evidence" value="ECO:0007669"/>
    <property type="project" value="TreeGrafter"/>
</dbReference>
<dbReference type="Pfam" id="PF17004">
    <property type="entry name" value="SRP_TPR_like"/>
    <property type="match status" value="1"/>
</dbReference>
<evidence type="ECO:0000313" key="2">
    <source>
        <dbReference type="Proteomes" id="UP000293045"/>
    </source>
</evidence>
<dbReference type="EMBL" id="PIXR01003099">
    <property type="protein sequence ID" value="TBT97220.1"/>
    <property type="molecule type" value="Genomic_DNA"/>
</dbReference>
<dbReference type="GO" id="GO:0005786">
    <property type="term" value="C:signal recognition particle, endoplasmic reticulum targeting"/>
    <property type="evidence" value="ECO:0007669"/>
    <property type="project" value="TreeGrafter"/>
</dbReference>
<dbReference type="PANTHER" id="PTHR14094">
    <property type="entry name" value="SIGNAL RECOGNITION PARTICLE 72"/>
    <property type="match status" value="1"/>
</dbReference>
<dbReference type="GO" id="GO:0006614">
    <property type="term" value="P:SRP-dependent cotranslational protein targeting to membrane"/>
    <property type="evidence" value="ECO:0007669"/>
    <property type="project" value="InterPro"/>
</dbReference>
<gene>
    <name evidence="1" type="ORF">CWI39_3099p0010</name>
</gene>
<evidence type="ECO:0000313" key="1">
    <source>
        <dbReference type="EMBL" id="TBT97220.1"/>
    </source>
</evidence>
<protein>
    <submittedName>
        <fullName evidence="1">Uncharacterized protein</fullName>
    </submittedName>
</protein>
<accession>A0A4Q9KSR4</accession>
<dbReference type="InterPro" id="IPR011990">
    <property type="entry name" value="TPR-like_helical_dom_sf"/>
</dbReference>
<comment type="caution">
    <text evidence="1">The sequence shown here is derived from an EMBL/GenBank/DDBJ whole genome shotgun (WGS) entry which is preliminary data.</text>
</comment>